<evidence type="ECO:0008006" key="3">
    <source>
        <dbReference type="Google" id="ProtNLM"/>
    </source>
</evidence>
<organism evidence="1 2">
    <name type="scientific">Streptomyces phaeofaciens</name>
    <dbReference type="NCBI Taxonomy" id="68254"/>
    <lineage>
        <taxon>Bacteria</taxon>
        <taxon>Bacillati</taxon>
        <taxon>Actinomycetota</taxon>
        <taxon>Actinomycetes</taxon>
        <taxon>Kitasatosporales</taxon>
        <taxon>Streptomycetaceae</taxon>
        <taxon>Streptomyces</taxon>
    </lineage>
</organism>
<comment type="caution">
    <text evidence="1">The sequence shown here is derived from an EMBL/GenBank/DDBJ whole genome shotgun (WGS) entry which is preliminary data.</text>
</comment>
<reference evidence="1" key="1">
    <citation type="journal article" date="2014" name="Int. J. Syst. Evol. Microbiol.">
        <title>Complete genome sequence of Corynebacterium casei LMG S-19264T (=DSM 44701T), isolated from a smear-ripened cheese.</title>
        <authorList>
            <consortium name="US DOE Joint Genome Institute (JGI-PGF)"/>
            <person name="Walter F."/>
            <person name="Albersmeier A."/>
            <person name="Kalinowski J."/>
            <person name="Ruckert C."/>
        </authorList>
    </citation>
    <scope>NUCLEOTIDE SEQUENCE</scope>
    <source>
        <strain evidence="1">JCM 4125</strain>
    </source>
</reference>
<sequence length="217" mass="24643">MTTYALRFEVEPPTDREALETAFYDHFDGTVLESFGRWLITVYMDGHQNGTSAAKCAAMELREKLGAIALRTDRDLVDASEISRRINRSRESVRQLIQGERRKGSAFPTPVGSPNGKKIWEWGTVNEWLRSHVPGEHDAERYLSQGECAVIDAWLFRWGSMSREQHVRTEFFEITASERTGANPHSRTRHVKEAWVSSWNISEQVVEASSISSSDPG</sequence>
<keyword evidence="2" id="KW-1185">Reference proteome</keyword>
<reference evidence="1" key="2">
    <citation type="submission" date="2020-09" db="EMBL/GenBank/DDBJ databases">
        <authorList>
            <person name="Sun Q."/>
            <person name="Ohkuma M."/>
        </authorList>
    </citation>
    <scope>NUCLEOTIDE SEQUENCE</scope>
    <source>
        <strain evidence="1">JCM 4125</strain>
    </source>
</reference>
<name>A0A918LWS1_9ACTN</name>
<evidence type="ECO:0000313" key="2">
    <source>
        <dbReference type="Proteomes" id="UP000646776"/>
    </source>
</evidence>
<evidence type="ECO:0000313" key="1">
    <source>
        <dbReference type="EMBL" id="GGT64909.1"/>
    </source>
</evidence>
<protein>
    <recommendedName>
        <fullName evidence="3">DNA-binding protein</fullName>
    </recommendedName>
</protein>
<proteinExistence type="predicted"/>
<accession>A0A918LWS1</accession>
<dbReference type="EMBL" id="BMSA01000014">
    <property type="protein sequence ID" value="GGT64909.1"/>
    <property type="molecule type" value="Genomic_DNA"/>
</dbReference>
<gene>
    <name evidence="1" type="ORF">GCM10010226_48440</name>
</gene>
<dbReference type="Proteomes" id="UP000646776">
    <property type="component" value="Unassembled WGS sequence"/>
</dbReference>
<dbReference type="RefSeq" id="WP_189713454.1">
    <property type="nucleotide sequence ID" value="NZ_BMSA01000014.1"/>
</dbReference>
<dbReference type="AlphaFoldDB" id="A0A918LWS1"/>